<protein>
    <submittedName>
        <fullName evidence="2">Uncharacterized protein</fullName>
    </submittedName>
</protein>
<proteinExistence type="predicted"/>
<dbReference type="InParanoid" id="A0A168NNQ9"/>
<evidence type="ECO:0000313" key="2">
    <source>
        <dbReference type="EMBL" id="SAM00905.1"/>
    </source>
</evidence>
<keyword evidence="3" id="KW-1185">Reference proteome</keyword>
<reference evidence="2" key="1">
    <citation type="submission" date="2016-04" db="EMBL/GenBank/DDBJ databases">
        <authorList>
            <person name="Evans L.H."/>
            <person name="Alamgir A."/>
            <person name="Owens N."/>
            <person name="Weber N.D."/>
            <person name="Virtaneva K."/>
            <person name="Barbian K."/>
            <person name="Babar A."/>
            <person name="Rosenke K."/>
        </authorList>
    </citation>
    <scope>NUCLEOTIDE SEQUENCE [LARGE SCALE GENOMIC DNA]</scope>
    <source>
        <strain evidence="2">CBS 101.48</strain>
    </source>
</reference>
<sequence length="122" mass="13355">MRKRSSFDLTLLHVQGTTQRNEDPGTTKGRASVSNSAPTFAKSSHFDSATPPHSHHHPPLQPLPNAANFEEEEEDGDSPFSYTNDTSPLHDFVLFRPPTLDPTPSSPSVPPDGLFPDLSSFM</sequence>
<dbReference type="Proteomes" id="UP000078561">
    <property type="component" value="Unassembled WGS sequence"/>
</dbReference>
<feature type="compositionally biased region" description="Pro residues" evidence="1">
    <location>
        <begin position="99"/>
        <end position="110"/>
    </location>
</feature>
<evidence type="ECO:0000256" key="1">
    <source>
        <dbReference type="SAM" id="MobiDB-lite"/>
    </source>
</evidence>
<accession>A0A168NNQ9</accession>
<evidence type="ECO:0000313" key="3">
    <source>
        <dbReference type="Proteomes" id="UP000078561"/>
    </source>
</evidence>
<gene>
    <name evidence="2" type="primary">ABSGL_06641.1 scaffold 8661</name>
</gene>
<dbReference type="AlphaFoldDB" id="A0A168NNQ9"/>
<dbReference type="EMBL" id="LT553497">
    <property type="protein sequence ID" value="SAM00905.1"/>
    <property type="molecule type" value="Genomic_DNA"/>
</dbReference>
<organism evidence="2">
    <name type="scientific">Absidia glauca</name>
    <name type="common">Pin mould</name>
    <dbReference type="NCBI Taxonomy" id="4829"/>
    <lineage>
        <taxon>Eukaryota</taxon>
        <taxon>Fungi</taxon>
        <taxon>Fungi incertae sedis</taxon>
        <taxon>Mucoromycota</taxon>
        <taxon>Mucoromycotina</taxon>
        <taxon>Mucoromycetes</taxon>
        <taxon>Mucorales</taxon>
        <taxon>Cunninghamellaceae</taxon>
        <taxon>Absidia</taxon>
    </lineage>
</organism>
<feature type="compositionally biased region" description="Polar residues" evidence="1">
    <location>
        <begin position="32"/>
        <end position="42"/>
    </location>
</feature>
<name>A0A168NNQ9_ABSGL</name>
<feature type="region of interest" description="Disordered" evidence="1">
    <location>
        <begin position="1"/>
        <end position="122"/>
    </location>
</feature>